<proteinExistence type="predicted"/>
<dbReference type="EMBL" id="LT907978">
    <property type="protein sequence ID" value="SOB73723.1"/>
    <property type="molecule type" value="Genomic_DNA"/>
</dbReference>
<dbReference type="GO" id="GO:0008745">
    <property type="term" value="F:N-acetylmuramoyl-L-alanine amidase activity"/>
    <property type="evidence" value="ECO:0007669"/>
    <property type="project" value="UniProtKB-EC"/>
</dbReference>
<dbReference type="Pfam" id="PF01520">
    <property type="entry name" value="Amidase_3"/>
    <property type="match status" value="1"/>
</dbReference>
<dbReference type="Gene3D" id="3.40.630.40">
    <property type="entry name" value="Zn-dependent exopeptidases"/>
    <property type="match status" value="1"/>
</dbReference>
<dbReference type="STRING" id="39488.ERS852450_02146"/>
<dbReference type="Proteomes" id="UP000217549">
    <property type="component" value="Chromosome I"/>
</dbReference>
<feature type="domain" description="MurNAc-LAA" evidence="2">
    <location>
        <begin position="112"/>
        <end position="224"/>
    </location>
</feature>
<organism evidence="3 4">
    <name type="scientific">Anaerobutyricum hallii</name>
    <dbReference type="NCBI Taxonomy" id="39488"/>
    <lineage>
        <taxon>Bacteria</taxon>
        <taxon>Bacillati</taxon>
        <taxon>Bacillota</taxon>
        <taxon>Clostridia</taxon>
        <taxon>Lachnospirales</taxon>
        <taxon>Lachnospiraceae</taxon>
        <taxon>Anaerobutyricum</taxon>
    </lineage>
</organism>
<sequence>MKIHTHPVILSILLLCFAAGAFFVGHMALSYATFQATENFCVLLDAGHGGADPGKVSASGIKEKDINLAITLKCKSVLEQNGIKVILTRSEDRSLEDSSSPNKKSSDLKKRKALIKESKINCAVSIHQNSFPDSSSCGAQVFYHPNYSESKRLASLIQAQMHSLTGIENHRKIKANTDYYLLRDNDTPTVIAEVCFLSNPSEAAMITEETIQEKAAFQIAMGIMQFLHVHPTNSPSILSET</sequence>
<name>A0A285PVQ1_9FIRM</name>
<evidence type="ECO:0000313" key="3">
    <source>
        <dbReference type="EMBL" id="SOB73723.1"/>
    </source>
</evidence>
<dbReference type="GO" id="GO:0009253">
    <property type="term" value="P:peptidoglycan catabolic process"/>
    <property type="evidence" value="ECO:0007669"/>
    <property type="project" value="InterPro"/>
</dbReference>
<dbReference type="SMART" id="SM00646">
    <property type="entry name" value="Ami_3"/>
    <property type="match status" value="1"/>
</dbReference>
<dbReference type="GO" id="GO:0030288">
    <property type="term" value="C:outer membrane-bounded periplasmic space"/>
    <property type="evidence" value="ECO:0007669"/>
    <property type="project" value="TreeGrafter"/>
</dbReference>
<dbReference type="CDD" id="cd02696">
    <property type="entry name" value="MurNAc-LAA"/>
    <property type="match status" value="1"/>
</dbReference>
<evidence type="ECO:0000256" key="1">
    <source>
        <dbReference type="ARBA" id="ARBA00022801"/>
    </source>
</evidence>
<keyword evidence="1 3" id="KW-0378">Hydrolase</keyword>
<dbReference type="InterPro" id="IPR002508">
    <property type="entry name" value="MurNAc-LAA_cat"/>
</dbReference>
<protein>
    <submittedName>
        <fullName evidence="3">N-acetylmuramoyl-L-alanine amidase</fullName>
        <ecNumber evidence="3">3.5.1.28</ecNumber>
    </submittedName>
</protein>
<dbReference type="KEGG" id="ehl:EHLA_3175"/>
<keyword evidence="4" id="KW-1185">Reference proteome</keyword>
<reference evidence="4" key="1">
    <citation type="submission" date="2017-09" db="EMBL/GenBank/DDBJ databases">
        <authorList>
            <person name="Shetty A S."/>
        </authorList>
    </citation>
    <scope>NUCLEOTIDE SEQUENCE [LARGE SCALE GENOMIC DNA]</scope>
</reference>
<gene>
    <name evidence="3" type="ORF">EHLA_3175</name>
</gene>
<evidence type="ECO:0000259" key="2">
    <source>
        <dbReference type="SMART" id="SM00646"/>
    </source>
</evidence>
<dbReference type="RefSeq" id="WP_096241397.1">
    <property type="nucleotide sequence ID" value="NZ_LT907978.1"/>
</dbReference>
<dbReference type="InterPro" id="IPR050695">
    <property type="entry name" value="N-acetylmuramoyl_amidase_3"/>
</dbReference>
<dbReference type="SUPFAM" id="SSF53187">
    <property type="entry name" value="Zn-dependent exopeptidases"/>
    <property type="match status" value="1"/>
</dbReference>
<dbReference type="PANTHER" id="PTHR30404">
    <property type="entry name" value="N-ACETYLMURAMOYL-L-ALANINE AMIDASE"/>
    <property type="match status" value="1"/>
</dbReference>
<dbReference type="AlphaFoldDB" id="A0A285PVQ1"/>
<accession>A0A285PVQ1</accession>
<dbReference type="PANTHER" id="PTHR30404:SF0">
    <property type="entry name" value="N-ACETYLMURAMOYL-L-ALANINE AMIDASE AMIC"/>
    <property type="match status" value="1"/>
</dbReference>
<evidence type="ECO:0000313" key="4">
    <source>
        <dbReference type="Proteomes" id="UP000217549"/>
    </source>
</evidence>
<dbReference type="EC" id="3.5.1.28" evidence="3"/>